<keyword evidence="6" id="KW-0812">Transmembrane</keyword>
<evidence type="ECO:0000259" key="8">
    <source>
        <dbReference type="PROSITE" id="PS50112"/>
    </source>
</evidence>
<dbReference type="SMART" id="SM00028">
    <property type="entry name" value="TPR"/>
    <property type="match status" value="4"/>
</dbReference>
<dbReference type="GO" id="GO:0000155">
    <property type="term" value="F:phosphorelay sensor kinase activity"/>
    <property type="evidence" value="ECO:0007669"/>
    <property type="project" value="InterPro"/>
</dbReference>
<dbReference type="InterPro" id="IPR005467">
    <property type="entry name" value="His_kinase_dom"/>
</dbReference>
<dbReference type="PROSITE" id="PS50113">
    <property type="entry name" value="PAC"/>
    <property type="match status" value="1"/>
</dbReference>
<feature type="domain" description="PAS" evidence="8">
    <location>
        <begin position="396"/>
        <end position="448"/>
    </location>
</feature>
<keyword evidence="11" id="KW-1185">Reference proteome</keyword>
<dbReference type="InterPro" id="IPR035965">
    <property type="entry name" value="PAS-like_dom_sf"/>
</dbReference>
<dbReference type="Pfam" id="PF00989">
    <property type="entry name" value="PAS"/>
    <property type="match status" value="1"/>
</dbReference>
<keyword evidence="3" id="KW-0597">Phosphoprotein</keyword>
<dbReference type="EMBL" id="FZOK01000028">
    <property type="protein sequence ID" value="SNS77407.1"/>
    <property type="molecule type" value="Genomic_DNA"/>
</dbReference>
<dbReference type="GO" id="GO:0005886">
    <property type="term" value="C:plasma membrane"/>
    <property type="evidence" value="ECO:0007669"/>
    <property type="project" value="TreeGrafter"/>
</dbReference>
<dbReference type="Gene3D" id="3.30.565.10">
    <property type="entry name" value="Histidine kinase-like ATPase, C-terminal domain"/>
    <property type="match status" value="1"/>
</dbReference>
<evidence type="ECO:0000256" key="3">
    <source>
        <dbReference type="ARBA" id="ARBA00022553"/>
    </source>
</evidence>
<sequence>MSKSLELKYFIIKIELFLFVIVSILTLANSSKLHATQVLNSETAYIRIDSLNDLSRKYSFVNNSKALLYANEALELALQYDYGRGQAFAFRNLSSVYSAQFAFAESIEFINKALNIFEELNDPEGIANCNISLGHTFSRLKLDSVAFEYHLNAYQYFSKENNPERKLISTHNLAQAYYLLNDINQAEDLFLDANLLAEDLENLQLKSSCLSYLGEIALKKGDIFSAQSYFTEVKEMYEILMEDAQKYATMSAFYHLGLIYKEKKDFTSMLNFFEQGIELLDIYQLNYFAEDIYEEIISYYKSIGDLIKVDERYSNYLSVLKNLNKLNRENKAGLYLDLLKSRELEKDFIAKVQANELQQELAKSNINTIRILVLLSLILAIFLIIIIYQFFRNKRNSAAINAIYDNAKSAIILIDENGIILRLNKASQKLFGMGADDFTGKSFFKEFICESSDLTPKDLEKSLLNEFTVRTKEGTEKEISVSCSQTYIDSQKFYACLILDRSDYKRLQRLNDFYQIILEKSNEIAKIGTWEITYQSFLKNEMPVISSKVFEILELGSSSAELNGISWTKFFKSEESIQYLINVFNDSVQNRVPFDIEIELISYKGNRLWVRLIGSVEFLGSNDYKLYGTVQDITEIKKGMLLMEENLNREQELNKLKSRFISMASHEFRTPLATITTSVELIQMNLARILDTSNTNLDKHTNSILNQIERLEKTLDSILMLEKSIQGKIEPAFEKVDIEVMLHDLINGVNISGDTRVPKLVIDLDSNEIISDNNLIHHVLQNVISNALKYSKGEKEPEVLVKNQEDTLVIEVIDYGIGIPESDKAGLFNSFYRAKNTTGIKGTGLGLSIVKEFVVLLKGDIKIDSKEGEGTRVQIILPLSPSLQIN</sequence>
<evidence type="ECO:0000259" key="7">
    <source>
        <dbReference type="PROSITE" id="PS50109"/>
    </source>
</evidence>
<dbReference type="OrthoDB" id="9808408at2"/>
<dbReference type="GO" id="GO:0009927">
    <property type="term" value="F:histidine phosphotransfer kinase activity"/>
    <property type="evidence" value="ECO:0007669"/>
    <property type="project" value="TreeGrafter"/>
</dbReference>
<dbReference type="InterPro" id="IPR003594">
    <property type="entry name" value="HATPase_dom"/>
</dbReference>
<evidence type="ECO:0000256" key="1">
    <source>
        <dbReference type="ARBA" id="ARBA00000085"/>
    </source>
</evidence>
<dbReference type="CDD" id="cd00130">
    <property type="entry name" value="PAS"/>
    <property type="match status" value="1"/>
</dbReference>
<dbReference type="RefSeq" id="WP_089242524.1">
    <property type="nucleotide sequence ID" value="NZ_FZOK01000028.1"/>
</dbReference>
<organism evidence="10 11">
    <name type="scientific">Belliella buryatensis</name>
    <dbReference type="NCBI Taxonomy" id="1500549"/>
    <lineage>
        <taxon>Bacteria</taxon>
        <taxon>Pseudomonadati</taxon>
        <taxon>Bacteroidota</taxon>
        <taxon>Cytophagia</taxon>
        <taxon>Cytophagales</taxon>
        <taxon>Cyclobacteriaceae</taxon>
        <taxon>Belliella</taxon>
    </lineage>
</organism>
<dbReference type="Gene3D" id="3.30.450.20">
    <property type="entry name" value="PAS domain"/>
    <property type="match status" value="2"/>
</dbReference>
<evidence type="ECO:0000256" key="4">
    <source>
        <dbReference type="ARBA" id="ARBA00022679"/>
    </source>
</evidence>
<dbReference type="InterPro" id="IPR036890">
    <property type="entry name" value="HATPase_C_sf"/>
</dbReference>
<dbReference type="PROSITE" id="PS50109">
    <property type="entry name" value="HIS_KIN"/>
    <property type="match status" value="1"/>
</dbReference>
<dbReference type="InterPro" id="IPR000700">
    <property type="entry name" value="PAS-assoc_C"/>
</dbReference>
<keyword evidence="4" id="KW-0808">Transferase</keyword>
<dbReference type="InterPro" id="IPR004358">
    <property type="entry name" value="Sig_transdc_His_kin-like_C"/>
</dbReference>
<dbReference type="GO" id="GO:0006355">
    <property type="term" value="P:regulation of DNA-templated transcription"/>
    <property type="evidence" value="ECO:0007669"/>
    <property type="project" value="InterPro"/>
</dbReference>
<dbReference type="InterPro" id="IPR019734">
    <property type="entry name" value="TPR_rpt"/>
</dbReference>
<name>A0A239H7Q5_9BACT</name>
<feature type="domain" description="PAC" evidence="9">
    <location>
        <begin position="594"/>
        <end position="645"/>
    </location>
</feature>
<dbReference type="CDD" id="cd00082">
    <property type="entry name" value="HisKA"/>
    <property type="match status" value="1"/>
</dbReference>
<dbReference type="Pfam" id="PF00512">
    <property type="entry name" value="HisKA"/>
    <property type="match status" value="1"/>
</dbReference>
<dbReference type="PRINTS" id="PR00344">
    <property type="entry name" value="BCTRLSENSOR"/>
</dbReference>
<dbReference type="Pfam" id="PF13426">
    <property type="entry name" value="PAS_9"/>
    <property type="match status" value="1"/>
</dbReference>
<evidence type="ECO:0000259" key="9">
    <source>
        <dbReference type="PROSITE" id="PS50113"/>
    </source>
</evidence>
<dbReference type="InterPro" id="IPR000014">
    <property type="entry name" value="PAS"/>
</dbReference>
<comment type="catalytic activity">
    <reaction evidence="1">
        <text>ATP + protein L-histidine = ADP + protein N-phospho-L-histidine.</text>
        <dbReference type="EC" id="2.7.13.3"/>
    </reaction>
</comment>
<dbReference type="PANTHER" id="PTHR43047:SF72">
    <property type="entry name" value="OSMOSENSING HISTIDINE PROTEIN KINASE SLN1"/>
    <property type="match status" value="1"/>
</dbReference>
<reference evidence="11" key="1">
    <citation type="submission" date="2017-06" db="EMBL/GenBank/DDBJ databases">
        <authorList>
            <person name="Varghese N."/>
            <person name="Submissions S."/>
        </authorList>
    </citation>
    <scope>NUCLEOTIDE SEQUENCE [LARGE SCALE GENOMIC DNA]</scope>
    <source>
        <strain evidence="11">5C</strain>
    </source>
</reference>
<accession>A0A239H7Q5</accession>
<dbReference type="SUPFAM" id="SSF47384">
    <property type="entry name" value="Homodimeric domain of signal transducing histidine kinase"/>
    <property type="match status" value="1"/>
</dbReference>
<dbReference type="Gene3D" id="1.25.40.10">
    <property type="entry name" value="Tetratricopeptide repeat domain"/>
    <property type="match status" value="1"/>
</dbReference>
<dbReference type="PROSITE" id="PS50112">
    <property type="entry name" value="PAS"/>
    <property type="match status" value="1"/>
</dbReference>
<dbReference type="Gene3D" id="1.10.287.130">
    <property type="match status" value="1"/>
</dbReference>
<dbReference type="InterPro" id="IPR011990">
    <property type="entry name" value="TPR-like_helical_dom_sf"/>
</dbReference>
<dbReference type="InterPro" id="IPR003661">
    <property type="entry name" value="HisK_dim/P_dom"/>
</dbReference>
<evidence type="ECO:0000256" key="6">
    <source>
        <dbReference type="SAM" id="Phobius"/>
    </source>
</evidence>
<keyword evidence="5" id="KW-0418">Kinase</keyword>
<dbReference type="SMART" id="SM00387">
    <property type="entry name" value="HATPase_c"/>
    <property type="match status" value="1"/>
</dbReference>
<dbReference type="InterPro" id="IPR036097">
    <property type="entry name" value="HisK_dim/P_sf"/>
</dbReference>
<dbReference type="PANTHER" id="PTHR43047">
    <property type="entry name" value="TWO-COMPONENT HISTIDINE PROTEIN KINASE"/>
    <property type="match status" value="1"/>
</dbReference>
<evidence type="ECO:0000313" key="10">
    <source>
        <dbReference type="EMBL" id="SNS77407.1"/>
    </source>
</evidence>
<dbReference type="AlphaFoldDB" id="A0A239H7Q5"/>
<keyword evidence="6" id="KW-1133">Transmembrane helix</keyword>
<protein>
    <recommendedName>
        <fullName evidence="2">histidine kinase</fullName>
        <ecNumber evidence="2">2.7.13.3</ecNumber>
    </recommendedName>
</protein>
<dbReference type="SUPFAM" id="SSF55785">
    <property type="entry name" value="PYP-like sensor domain (PAS domain)"/>
    <property type="match status" value="2"/>
</dbReference>
<dbReference type="Proteomes" id="UP000198480">
    <property type="component" value="Unassembled WGS sequence"/>
</dbReference>
<dbReference type="SMART" id="SM00388">
    <property type="entry name" value="HisKA"/>
    <property type="match status" value="1"/>
</dbReference>
<evidence type="ECO:0000256" key="5">
    <source>
        <dbReference type="ARBA" id="ARBA00022777"/>
    </source>
</evidence>
<evidence type="ECO:0000313" key="11">
    <source>
        <dbReference type="Proteomes" id="UP000198480"/>
    </source>
</evidence>
<dbReference type="InterPro" id="IPR013767">
    <property type="entry name" value="PAS_fold"/>
</dbReference>
<dbReference type="NCBIfam" id="TIGR00229">
    <property type="entry name" value="sensory_box"/>
    <property type="match status" value="1"/>
</dbReference>
<keyword evidence="6" id="KW-0472">Membrane</keyword>
<feature type="transmembrane region" description="Helical" evidence="6">
    <location>
        <begin position="371"/>
        <end position="391"/>
    </location>
</feature>
<dbReference type="SMART" id="SM00091">
    <property type="entry name" value="PAS"/>
    <property type="match status" value="1"/>
</dbReference>
<dbReference type="EC" id="2.7.13.3" evidence="2"/>
<evidence type="ECO:0000256" key="2">
    <source>
        <dbReference type="ARBA" id="ARBA00012438"/>
    </source>
</evidence>
<dbReference type="Pfam" id="PF13181">
    <property type="entry name" value="TPR_8"/>
    <property type="match status" value="1"/>
</dbReference>
<dbReference type="SUPFAM" id="SSF48452">
    <property type="entry name" value="TPR-like"/>
    <property type="match status" value="1"/>
</dbReference>
<dbReference type="Pfam" id="PF02518">
    <property type="entry name" value="HATPase_c"/>
    <property type="match status" value="1"/>
</dbReference>
<proteinExistence type="predicted"/>
<gene>
    <name evidence="10" type="ORF">SAMN06295967_1286</name>
</gene>
<dbReference type="CDD" id="cd00075">
    <property type="entry name" value="HATPase"/>
    <property type="match status" value="1"/>
</dbReference>
<feature type="domain" description="Histidine kinase" evidence="7">
    <location>
        <begin position="663"/>
        <end position="881"/>
    </location>
</feature>
<dbReference type="SUPFAM" id="SSF55874">
    <property type="entry name" value="ATPase domain of HSP90 chaperone/DNA topoisomerase II/histidine kinase"/>
    <property type="match status" value="1"/>
</dbReference>